<keyword evidence="2" id="KW-1133">Transmembrane helix</keyword>
<dbReference type="STRING" id="1884261.A0A5C3QTD4"/>
<accession>A0A5C3QTD4</accession>
<evidence type="ECO:0000256" key="2">
    <source>
        <dbReference type="SAM" id="Phobius"/>
    </source>
</evidence>
<feature type="transmembrane region" description="Helical" evidence="2">
    <location>
        <begin position="104"/>
        <end position="137"/>
    </location>
</feature>
<reference evidence="3 4" key="1">
    <citation type="journal article" date="2019" name="Nat. Ecol. Evol.">
        <title>Megaphylogeny resolves global patterns of mushroom evolution.</title>
        <authorList>
            <person name="Varga T."/>
            <person name="Krizsan K."/>
            <person name="Foldi C."/>
            <person name="Dima B."/>
            <person name="Sanchez-Garcia M."/>
            <person name="Sanchez-Ramirez S."/>
            <person name="Szollosi G.J."/>
            <person name="Szarkandi J.G."/>
            <person name="Papp V."/>
            <person name="Albert L."/>
            <person name="Andreopoulos W."/>
            <person name="Angelini C."/>
            <person name="Antonin V."/>
            <person name="Barry K.W."/>
            <person name="Bougher N.L."/>
            <person name="Buchanan P."/>
            <person name="Buyck B."/>
            <person name="Bense V."/>
            <person name="Catcheside P."/>
            <person name="Chovatia M."/>
            <person name="Cooper J."/>
            <person name="Damon W."/>
            <person name="Desjardin D."/>
            <person name="Finy P."/>
            <person name="Geml J."/>
            <person name="Haridas S."/>
            <person name="Hughes K."/>
            <person name="Justo A."/>
            <person name="Karasinski D."/>
            <person name="Kautmanova I."/>
            <person name="Kiss B."/>
            <person name="Kocsube S."/>
            <person name="Kotiranta H."/>
            <person name="LaButti K.M."/>
            <person name="Lechner B.E."/>
            <person name="Liimatainen K."/>
            <person name="Lipzen A."/>
            <person name="Lukacs Z."/>
            <person name="Mihaltcheva S."/>
            <person name="Morgado L.N."/>
            <person name="Niskanen T."/>
            <person name="Noordeloos M.E."/>
            <person name="Ohm R.A."/>
            <person name="Ortiz-Santana B."/>
            <person name="Ovrebo C."/>
            <person name="Racz N."/>
            <person name="Riley R."/>
            <person name="Savchenko A."/>
            <person name="Shiryaev A."/>
            <person name="Soop K."/>
            <person name="Spirin V."/>
            <person name="Szebenyi C."/>
            <person name="Tomsovsky M."/>
            <person name="Tulloss R.E."/>
            <person name="Uehling J."/>
            <person name="Grigoriev I.V."/>
            <person name="Vagvolgyi C."/>
            <person name="Papp T."/>
            <person name="Martin F.M."/>
            <person name="Miettinen O."/>
            <person name="Hibbett D.S."/>
            <person name="Nagy L.G."/>
        </authorList>
    </citation>
    <scope>NUCLEOTIDE SEQUENCE [LARGE SCALE GENOMIC DNA]</scope>
    <source>
        <strain evidence="3 4">CBS 309.79</strain>
    </source>
</reference>
<dbReference type="Pfam" id="PF16015">
    <property type="entry name" value="Promethin"/>
    <property type="match status" value="1"/>
</dbReference>
<gene>
    <name evidence="3" type="ORF">BDV98DRAFT_563587</name>
</gene>
<dbReference type="EMBL" id="ML178819">
    <property type="protein sequence ID" value="TFL04120.1"/>
    <property type="molecule type" value="Genomic_DNA"/>
</dbReference>
<name>A0A5C3QTD4_9AGAR</name>
<evidence type="ECO:0000313" key="3">
    <source>
        <dbReference type="EMBL" id="TFL04120.1"/>
    </source>
</evidence>
<keyword evidence="4" id="KW-1185">Reference proteome</keyword>
<evidence type="ECO:0000256" key="1">
    <source>
        <dbReference type="SAM" id="MobiDB-lite"/>
    </source>
</evidence>
<feature type="region of interest" description="Disordered" evidence="1">
    <location>
        <begin position="173"/>
        <end position="213"/>
    </location>
</feature>
<evidence type="ECO:0000313" key="4">
    <source>
        <dbReference type="Proteomes" id="UP000305067"/>
    </source>
</evidence>
<feature type="compositionally biased region" description="Basic and acidic residues" evidence="1">
    <location>
        <begin position="204"/>
        <end position="213"/>
    </location>
</feature>
<dbReference type="AlphaFoldDB" id="A0A5C3QTD4"/>
<sequence>MSTTTYTPTGPVQPSKEQTETLEGLFQRCFQYVKRNMNSVEKDYVRPAAEFYRQCFQNYPISTLFASVFALYAALPVFLFVGATVAVLFFTALMAILFVTTVSVSSIIFFACMLLGTLFTLAIFAAMSSFSLLSAYITFRLVAHLRAGGYAAVGGWTQEIRGTFIENKTKFIETETKNSSPPSVGPMKKEPSEESDLSVVSNSEAKHEGAPST</sequence>
<proteinExistence type="predicted"/>
<dbReference type="Proteomes" id="UP000305067">
    <property type="component" value="Unassembled WGS sequence"/>
</dbReference>
<keyword evidence="2" id="KW-0812">Transmembrane</keyword>
<feature type="transmembrane region" description="Helical" evidence="2">
    <location>
        <begin position="69"/>
        <end position="98"/>
    </location>
</feature>
<keyword evidence="2" id="KW-0472">Membrane</keyword>
<protein>
    <submittedName>
        <fullName evidence="3">Uncharacterized protein</fullName>
    </submittedName>
</protein>
<organism evidence="3 4">
    <name type="scientific">Pterulicium gracile</name>
    <dbReference type="NCBI Taxonomy" id="1884261"/>
    <lineage>
        <taxon>Eukaryota</taxon>
        <taxon>Fungi</taxon>
        <taxon>Dikarya</taxon>
        <taxon>Basidiomycota</taxon>
        <taxon>Agaricomycotina</taxon>
        <taxon>Agaricomycetes</taxon>
        <taxon>Agaricomycetidae</taxon>
        <taxon>Agaricales</taxon>
        <taxon>Pleurotineae</taxon>
        <taxon>Pterulaceae</taxon>
        <taxon>Pterulicium</taxon>
    </lineage>
</organism>